<sequence length="320" mass="36249">MQACVAADVPLVRQAWQRCVERLFPPLPTDALAKLFHQFIYDRYSEPQRHYHNLQHLEEMLAHLTQYETAHGWHGDYVPALPINQESDACLGLCAESHTSNAADAVRHDWTGTVLLLSILFHDAVYDPKRGDNEEKSAELAMDFLQIGEEQYKGWRGSLGIAALTIPSPSVLWTDARAARFVRETTEDYILKTKVHLSVEPVEKLQLSSPPTPSAAAKSHDDPLHVFLDLDLSILGHPDASTYRERYAANIQREYSHYPRADFLKGRSAFLNSFLSNPQWFKTPFFFAQLEAQARRNAAEEVTELTAELKEREVPAAPQA</sequence>
<comment type="caution">
    <text evidence="1">The sequence shown here is derived from an EMBL/GenBank/DDBJ whole genome shotgun (WGS) entry which is preliminary data.</text>
</comment>
<reference evidence="1 2" key="1">
    <citation type="submission" date="2015-07" db="EMBL/GenBank/DDBJ databases">
        <title>High-quality genome of monoxenous trypanosomatid Leptomonas pyrrhocoris.</title>
        <authorList>
            <person name="Flegontov P."/>
            <person name="Butenko A."/>
            <person name="Firsov S."/>
            <person name="Vlcek C."/>
            <person name="Logacheva M.D."/>
            <person name="Field M."/>
            <person name="Filatov D."/>
            <person name="Flegontova O."/>
            <person name="Gerasimov E."/>
            <person name="Jackson A.P."/>
            <person name="Kelly S."/>
            <person name="Opperdoes F."/>
            <person name="O'Reilly A."/>
            <person name="Votypka J."/>
            <person name="Yurchenko V."/>
            <person name="Lukes J."/>
        </authorList>
    </citation>
    <scope>NUCLEOTIDE SEQUENCE [LARGE SCALE GENOMIC DNA]</scope>
    <source>
        <strain evidence="1">H10</strain>
    </source>
</reference>
<evidence type="ECO:0000313" key="1">
    <source>
        <dbReference type="EMBL" id="KPA85192.1"/>
    </source>
</evidence>
<dbReference type="EMBL" id="LGTL01000002">
    <property type="protein sequence ID" value="KPA85193.1"/>
    <property type="molecule type" value="Genomic_DNA"/>
</dbReference>
<dbReference type="VEuPathDB" id="TriTrypDB:LpyrH10_02_5330"/>
<protein>
    <submittedName>
        <fullName evidence="1">Uncharacterized protein</fullName>
    </submittedName>
</protein>
<dbReference type="InterPro" id="IPR009218">
    <property type="entry name" value="HD_phosphohydro"/>
</dbReference>
<name>A0A0N0DZE3_LEPPY</name>
<dbReference type="GeneID" id="26901854"/>
<accession>A0A0N0DZE3</accession>
<dbReference type="PANTHER" id="PTHR21174">
    <property type="match status" value="1"/>
</dbReference>
<dbReference type="RefSeq" id="XP_015663632.1">
    <property type="nucleotide sequence ID" value="XM_015798112.1"/>
</dbReference>
<dbReference type="PANTHER" id="PTHR21174:SF0">
    <property type="entry name" value="HD PHOSPHOHYDROLASE FAMILY PROTEIN-RELATED"/>
    <property type="match status" value="1"/>
</dbReference>
<gene>
    <name evidence="1" type="ORF">ABB37_01559</name>
</gene>
<dbReference type="OMA" id="FFYRLEA"/>
<organism evidence="1 2">
    <name type="scientific">Leptomonas pyrrhocoris</name>
    <name type="common">Firebug parasite</name>
    <dbReference type="NCBI Taxonomy" id="157538"/>
    <lineage>
        <taxon>Eukaryota</taxon>
        <taxon>Discoba</taxon>
        <taxon>Euglenozoa</taxon>
        <taxon>Kinetoplastea</taxon>
        <taxon>Metakinetoplastina</taxon>
        <taxon>Trypanosomatida</taxon>
        <taxon>Trypanosomatidae</taxon>
        <taxon>Leishmaniinae</taxon>
        <taxon>Leptomonas</taxon>
    </lineage>
</organism>
<dbReference type="Proteomes" id="UP000037923">
    <property type="component" value="Unassembled WGS sequence"/>
</dbReference>
<proteinExistence type="predicted"/>
<dbReference type="OrthoDB" id="330671at2759"/>
<dbReference type="AlphaFoldDB" id="A0A0N0DZE3"/>
<dbReference type="RefSeq" id="XP_015663631.1">
    <property type="nucleotide sequence ID" value="XM_015798111.1"/>
</dbReference>
<keyword evidence="2" id="KW-1185">Reference proteome</keyword>
<dbReference type="EMBL" id="LGTL01000002">
    <property type="protein sequence ID" value="KPA85192.1"/>
    <property type="molecule type" value="Genomic_DNA"/>
</dbReference>
<evidence type="ECO:0000313" key="2">
    <source>
        <dbReference type="Proteomes" id="UP000037923"/>
    </source>
</evidence>